<evidence type="ECO:0000256" key="2">
    <source>
        <dbReference type="RuleBase" id="RU362080"/>
    </source>
</evidence>
<dbReference type="PANTHER" id="PTHR35377:SF8">
    <property type="entry name" value="ANTITOXIN VAPB22"/>
    <property type="match status" value="1"/>
</dbReference>
<reference evidence="3" key="1">
    <citation type="submission" date="2020-07" db="EMBL/GenBank/DDBJ databases">
        <title>Huge and variable diversity of episymbiotic CPR bacteria and DPANN archaea in groundwater ecosystems.</title>
        <authorList>
            <person name="He C.Y."/>
            <person name="Keren R."/>
            <person name="Whittaker M."/>
            <person name="Farag I.F."/>
            <person name="Doudna J."/>
            <person name="Cate J.H.D."/>
            <person name="Banfield J.F."/>
        </authorList>
    </citation>
    <scope>NUCLEOTIDE SEQUENCE</scope>
    <source>
        <strain evidence="3">NC_groundwater_717_Ag_S-0.2um_59_8</strain>
    </source>
</reference>
<dbReference type="EMBL" id="JACPSX010000294">
    <property type="protein sequence ID" value="MBI3016350.1"/>
    <property type="molecule type" value="Genomic_DNA"/>
</dbReference>
<gene>
    <name evidence="3" type="ORF">HYY65_15095</name>
</gene>
<evidence type="ECO:0000313" key="4">
    <source>
        <dbReference type="Proteomes" id="UP000741360"/>
    </source>
</evidence>
<dbReference type="Gene3D" id="3.40.1620.10">
    <property type="entry name" value="YefM-like domain"/>
    <property type="match status" value="1"/>
</dbReference>
<dbReference type="PANTHER" id="PTHR35377">
    <property type="entry name" value="ANTITOXIN VAPB49-RELATED-RELATED"/>
    <property type="match status" value="1"/>
</dbReference>
<dbReference type="Pfam" id="PF02604">
    <property type="entry name" value="PhdYeFM_antitox"/>
    <property type="match status" value="1"/>
</dbReference>
<evidence type="ECO:0000313" key="3">
    <source>
        <dbReference type="EMBL" id="MBI3016350.1"/>
    </source>
</evidence>
<dbReference type="InterPro" id="IPR036165">
    <property type="entry name" value="YefM-like_sf"/>
</dbReference>
<dbReference type="InterPro" id="IPR006442">
    <property type="entry name" value="Antitoxin_Phd/YefM"/>
</dbReference>
<protein>
    <recommendedName>
        <fullName evidence="2">Antitoxin</fullName>
    </recommendedName>
</protein>
<dbReference type="AlphaFoldDB" id="A0A932GSY1"/>
<comment type="caution">
    <text evidence="3">The sequence shown here is derived from an EMBL/GenBank/DDBJ whole genome shotgun (WGS) entry which is preliminary data.</text>
</comment>
<name>A0A932GSY1_UNCTE</name>
<comment type="function">
    <text evidence="2">Antitoxin component of a type II toxin-antitoxin (TA) system.</text>
</comment>
<evidence type="ECO:0000256" key="1">
    <source>
        <dbReference type="ARBA" id="ARBA00009981"/>
    </source>
</evidence>
<proteinExistence type="inferred from homology"/>
<dbReference type="Proteomes" id="UP000741360">
    <property type="component" value="Unassembled WGS sequence"/>
</dbReference>
<sequence length="97" mass="10520">MKSAAISKLKATLSEYLVRVKAGEEIIVTERGKPIAKIVPLHPESATVSPHLQELARAGLVRIGSGKLPKGFWKMPRPEDKRGVGLKALLEERAGGR</sequence>
<dbReference type="InterPro" id="IPR051416">
    <property type="entry name" value="phD-YefM_TA_antitoxins"/>
</dbReference>
<comment type="similarity">
    <text evidence="1 2">Belongs to the phD/YefM antitoxin family.</text>
</comment>
<dbReference type="SUPFAM" id="SSF143120">
    <property type="entry name" value="YefM-like"/>
    <property type="match status" value="1"/>
</dbReference>
<dbReference type="NCBIfam" id="TIGR01552">
    <property type="entry name" value="phd_fam"/>
    <property type="match status" value="1"/>
</dbReference>
<accession>A0A932GSY1</accession>
<organism evidence="3 4">
    <name type="scientific">Tectimicrobiota bacterium</name>
    <dbReference type="NCBI Taxonomy" id="2528274"/>
    <lineage>
        <taxon>Bacteria</taxon>
        <taxon>Pseudomonadati</taxon>
        <taxon>Nitrospinota/Tectimicrobiota group</taxon>
        <taxon>Candidatus Tectimicrobiota</taxon>
    </lineage>
</organism>